<evidence type="ECO:0000256" key="2">
    <source>
        <dbReference type="SAM" id="SignalP"/>
    </source>
</evidence>
<keyword evidence="1" id="KW-1133">Transmembrane helix</keyword>
<feature type="signal peptide" evidence="2">
    <location>
        <begin position="1"/>
        <end position="30"/>
    </location>
</feature>
<evidence type="ECO:0000256" key="1">
    <source>
        <dbReference type="SAM" id="Phobius"/>
    </source>
</evidence>
<organism evidence="3 4">
    <name type="scientific">Mycolicibacterium hippocampi</name>
    <dbReference type="NCBI Taxonomy" id="659824"/>
    <lineage>
        <taxon>Bacteria</taxon>
        <taxon>Bacillati</taxon>
        <taxon>Actinomycetota</taxon>
        <taxon>Actinomycetes</taxon>
        <taxon>Mycobacteriales</taxon>
        <taxon>Mycobacteriaceae</taxon>
        <taxon>Mycolicibacterium</taxon>
    </lineage>
</organism>
<evidence type="ECO:0000313" key="4">
    <source>
        <dbReference type="Proteomes" id="UP000465304"/>
    </source>
</evidence>
<accession>A0A7I9ZH62</accession>
<keyword evidence="4" id="KW-1185">Reference proteome</keyword>
<reference evidence="3 4" key="1">
    <citation type="journal article" date="2019" name="Emerg. Microbes Infect.">
        <title>Comprehensive subspecies identification of 175 nontuberculous mycobacteria species based on 7547 genomic profiles.</title>
        <authorList>
            <person name="Matsumoto Y."/>
            <person name="Kinjo T."/>
            <person name="Motooka D."/>
            <person name="Nabeya D."/>
            <person name="Jung N."/>
            <person name="Uechi K."/>
            <person name="Horii T."/>
            <person name="Iida T."/>
            <person name="Fujita J."/>
            <person name="Nakamura S."/>
        </authorList>
    </citation>
    <scope>NUCLEOTIDE SEQUENCE [LARGE SCALE GENOMIC DNA]</scope>
    <source>
        <strain evidence="3 4">JCM 30996</strain>
    </source>
</reference>
<sequence>MRTPSGLVRRAAAVLAVGSAVLHGASLAPAAAPWVTALTVVMLVGCLYCGYELWTRDTVRAWVLVAVMNLAMVGVHLPMAGTHHHGAVPGSLSDAATSPMQLASAVALIEVLLAGAVLFVRTRALSPVVTAPCQSGEHDAR</sequence>
<keyword evidence="1" id="KW-0472">Membrane</keyword>
<proteinExistence type="predicted"/>
<gene>
    <name evidence="3" type="ORF">MHIP_06690</name>
</gene>
<evidence type="ECO:0008006" key="5">
    <source>
        <dbReference type="Google" id="ProtNLM"/>
    </source>
</evidence>
<name>A0A7I9ZH62_9MYCO</name>
<keyword evidence="2" id="KW-0732">Signal</keyword>
<evidence type="ECO:0000313" key="3">
    <source>
        <dbReference type="EMBL" id="GFH00186.1"/>
    </source>
</evidence>
<dbReference type="AlphaFoldDB" id="A0A7I9ZH62"/>
<keyword evidence="1" id="KW-0812">Transmembrane</keyword>
<feature type="chain" id="PRO_5029575828" description="Integral membrane protein" evidence="2">
    <location>
        <begin position="31"/>
        <end position="141"/>
    </location>
</feature>
<dbReference type="RefSeq" id="WP_163887099.1">
    <property type="nucleotide sequence ID" value="NZ_BLLB01000002.1"/>
</dbReference>
<protein>
    <recommendedName>
        <fullName evidence="5">Integral membrane protein</fullName>
    </recommendedName>
</protein>
<feature type="transmembrane region" description="Helical" evidence="1">
    <location>
        <begin position="37"/>
        <end position="54"/>
    </location>
</feature>
<feature type="transmembrane region" description="Helical" evidence="1">
    <location>
        <begin position="61"/>
        <end position="80"/>
    </location>
</feature>
<comment type="caution">
    <text evidence="3">The sequence shown here is derived from an EMBL/GenBank/DDBJ whole genome shotgun (WGS) entry which is preliminary data.</text>
</comment>
<feature type="transmembrane region" description="Helical" evidence="1">
    <location>
        <begin position="100"/>
        <end position="120"/>
    </location>
</feature>
<dbReference type="Proteomes" id="UP000465304">
    <property type="component" value="Unassembled WGS sequence"/>
</dbReference>
<dbReference type="EMBL" id="BLLB01000002">
    <property type="protein sequence ID" value="GFH00186.1"/>
    <property type="molecule type" value="Genomic_DNA"/>
</dbReference>